<dbReference type="InterPro" id="IPR007111">
    <property type="entry name" value="NACHT_NTPase"/>
</dbReference>
<organism evidence="4 5">
    <name type="scientific">Corynascus novoguineensis</name>
    <dbReference type="NCBI Taxonomy" id="1126955"/>
    <lineage>
        <taxon>Eukaryota</taxon>
        <taxon>Fungi</taxon>
        <taxon>Dikarya</taxon>
        <taxon>Ascomycota</taxon>
        <taxon>Pezizomycotina</taxon>
        <taxon>Sordariomycetes</taxon>
        <taxon>Sordariomycetidae</taxon>
        <taxon>Sordariales</taxon>
        <taxon>Chaetomiaceae</taxon>
        <taxon>Corynascus</taxon>
    </lineage>
</organism>
<protein>
    <recommendedName>
        <fullName evidence="3">NACHT domain-containing protein</fullName>
    </recommendedName>
</protein>
<dbReference type="EMBL" id="MU857715">
    <property type="protein sequence ID" value="KAK4245016.1"/>
    <property type="molecule type" value="Genomic_DNA"/>
</dbReference>
<reference evidence="4" key="2">
    <citation type="submission" date="2023-05" db="EMBL/GenBank/DDBJ databases">
        <authorList>
            <consortium name="Lawrence Berkeley National Laboratory"/>
            <person name="Steindorff A."/>
            <person name="Hensen N."/>
            <person name="Bonometti L."/>
            <person name="Westerberg I."/>
            <person name="Brannstrom I.O."/>
            <person name="Guillou S."/>
            <person name="Cros-Aarteil S."/>
            <person name="Calhoun S."/>
            <person name="Haridas S."/>
            <person name="Kuo A."/>
            <person name="Mondo S."/>
            <person name="Pangilinan J."/>
            <person name="Riley R."/>
            <person name="Labutti K."/>
            <person name="Andreopoulos B."/>
            <person name="Lipzen A."/>
            <person name="Chen C."/>
            <person name="Yanf M."/>
            <person name="Daum C."/>
            <person name="Ng V."/>
            <person name="Clum A."/>
            <person name="Ohm R."/>
            <person name="Martin F."/>
            <person name="Silar P."/>
            <person name="Natvig D."/>
            <person name="Lalanne C."/>
            <person name="Gautier V."/>
            <person name="Ament-Velasquez S.L."/>
            <person name="Kruys A."/>
            <person name="Hutchinson M.I."/>
            <person name="Powell A.J."/>
            <person name="Barry K."/>
            <person name="Miller A.N."/>
            <person name="Grigoriev I.V."/>
            <person name="Debuchy R."/>
            <person name="Gladieux P."/>
            <person name="Thoren M.H."/>
            <person name="Johannesson H."/>
        </authorList>
    </citation>
    <scope>NUCLEOTIDE SEQUENCE</scope>
    <source>
        <strain evidence="4">CBS 359.72</strain>
    </source>
</reference>
<evidence type="ECO:0000313" key="4">
    <source>
        <dbReference type="EMBL" id="KAK4245016.1"/>
    </source>
</evidence>
<gene>
    <name evidence="4" type="ORF">C7999DRAFT_34629</name>
</gene>
<sequence>MAAQILALQPEGHRQPQRDPLARMSKAATSSQVQISRATSISMEVRYKPEDYNRKYLEDLRTTDPQHDKTRIEQTKGGLLPNLYRWVFDNADFRQWRDDAQYRLLWITGDPGKGKTMLLCGIINELKSASEFNLVSFFFC</sequence>
<feature type="compositionally biased region" description="Basic and acidic residues" evidence="2">
    <location>
        <begin position="11"/>
        <end position="21"/>
    </location>
</feature>
<evidence type="ECO:0000256" key="1">
    <source>
        <dbReference type="ARBA" id="ARBA00022737"/>
    </source>
</evidence>
<dbReference type="AlphaFoldDB" id="A0AAN7CMT4"/>
<keyword evidence="5" id="KW-1185">Reference proteome</keyword>
<dbReference type="SUPFAM" id="SSF52540">
    <property type="entry name" value="P-loop containing nucleoside triphosphate hydrolases"/>
    <property type="match status" value="1"/>
</dbReference>
<comment type="caution">
    <text evidence="4">The sequence shown here is derived from an EMBL/GenBank/DDBJ whole genome shotgun (WGS) entry which is preliminary data.</text>
</comment>
<feature type="domain" description="NACHT" evidence="3">
    <location>
        <begin position="103"/>
        <end position="140"/>
    </location>
</feature>
<evidence type="ECO:0000259" key="3">
    <source>
        <dbReference type="PROSITE" id="PS50837"/>
    </source>
</evidence>
<evidence type="ECO:0000256" key="2">
    <source>
        <dbReference type="SAM" id="MobiDB-lite"/>
    </source>
</evidence>
<dbReference type="InterPro" id="IPR027417">
    <property type="entry name" value="P-loop_NTPase"/>
</dbReference>
<keyword evidence="1" id="KW-0677">Repeat</keyword>
<accession>A0AAN7CMT4</accession>
<feature type="region of interest" description="Disordered" evidence="2">
    <location>
        <begin position="1"/>
        <end position="34"/>
    </location>
</feature>
<name>A0AAN7CMT4_9PEZI</name>
<proteinExistence type="predicted"/>
<dbReference type="PROSITE" id="PS50837">
    <property type="entry name" value="NACHT"/>
    <property type="match status" value="1"/>
</dbReference>
<evidence type="ECO:0000313" key="5">
    <source>
        <dbReference type="Proteomes" id="UP001303647"/>
    </source>
</evidence>
<dbReference type="InterPro" id="IPR056884">
    <property type="entry name" value="NPHP3-like_N"/>
</dbReference>
<dbReference type="Pfam" id="PF24883">
    <property type="entry name" value="NPHP3_N"/>
    <property type="match status" value="1"/>
</dbReference>
<dbReference type="Proteomes" id="UP001303647">
    <property type="component" value="Unassembled WGS sequence"/>
</dbReference>
<reference evidence="4" key="1">
    <citation type="journal article" date="2023" name="Mol. Phylogenet. Evol.">
        <title>Genome-scale phylogeny and comparative genomics of the fungal order Sordariales.</title>
        <authorList>
            <person name="Hensen N."/>
            <person name="Bonometti L."/>
            <person name="Westerberg I."/>
            <person name="Brannstrom I.O."/>
            <person name="Guillou S."/>
            <person name="Cros-Aarteil S."/>
            <person name="Calhoun S."/>
            <person name="Haridas S."/>
            <person name="Kuo A."/>
            <person name="Mondo S."/>
            <person name="Pangilinan J."/>
            <person name="Riley R."/>
            <person name="LaButti K."/>
            <person name="Andreopoulos B."/>
            <person name="Lipzen A."/>
            <person name="Chen C."/>
            <person name="Yan M."/>
            <person name="Daum C."/>
            <person name="Ng V."/>
            <person name="Clum A."/>
            <person name="Steindorff A."/>
            <person name="Ohm R.A."/>
            <person name="Martin F."/>
            <person name="Silar P."/>
            <person name="Natvig D.O."/>
            <person name="Lalanne C."/>
            <person name="Gautier V."/>
            <person name="Ament-Velasquez S.L."/>
            <person name="Kruys A."/>
            <person name="Hutchinson M.I."/>
            <person name="Powell A.J."/>
            <person name="Barry K."/>
            <person name="Miller A.N."/>
            <person name="Grigoriev I.V."/>
            <person name="Debuchy R."/>
            <person name="Gladieux P."/>
            <person name="Hiltunen Thoren M."/>
            <person name="Johannesson H."/>
        </authorList>
    </citation>
    <scope>NUCLEOTIDE SEQUENCE</scope>
    <source>
        <strain evidence="4">CBS 359.72</strain>
    </source>
</reference>
<dbReference type="Gene3D" id="3.40.50.300">
    <property type="entry name" value="P-loop containing nucleotide triphosphate hydrolases"/>
    <property type="match status" value="1"/>
</dbReference>